<evidence type="ECO:0000256" key="9">
    <source>
        <dbReference type="RuleBase" id="RU000673"/>
    </source>
</evidence>
<keyword evidence="4 8" id="KW-0694">RNA-binding</keyword>
<organism evidence="11 12">
    <name type="scientific">Candidatus Scatomonas pullistercoris</name>
    <dbReference type="NCBI Taxonomy" id="2840920"/>
    <lineage>
        <taxon>Bacteria</taxon>
        <taxon>Bacillati</taxon>
        <taxon>Bacillota</taxon>
        <taxon>Clostridia</taxon>
        <taxon>Lachnospirales</taxon>
        <taxon>Lachnospiraceae</taxon>
        <taxon>Lachnospiraceae incertae sedis</taxon>
        <taxon>Candidatus Scatomonas</taxon>
    </lineage>
</organism>
<comment type="subunit">
    <text evidence="8">Monomer.</text>
</comment>
<proteinExistence type="inferred from homology"/>
<dbReference type="PANTHER" id="PTHR17224">
    <property type="entry name" value="PEPTIDYL-TRNA HYDROLASE"/>
    <property type="match status" value="1"/>
</dbReference>
<accession>A0A9D1P4L9</accession>
<keyword evidence="3 8" id="KW-0378">Hydrolase</keyword>
<dbReference type="GO" id="GO:0006515">
    <property type="term" value="P:protein quality control for misfolded or incompletely synthesized proteins"/>
    <property type="evidence" value="ECO:0007669"/>
    <property type="project" value="UniProtKB-UniRule"/>
</dbReference>
<comment type="catalytic activity">
    <reaction evidence="6 8 9">
        <text>an N-acyl-L-alpha-aminoacyl-tRNA + H2O = an N-acyl-L-amino acid + a tRNA + H(+)</text>
        <dbReference type="Rhea" id="RHEA:54448"/>
        <dbReference type="Rhea" id="RHEA-COMP:10123"/>
        <dbReference type="Rhea" id="RHEA-COMP:13883"/>
        <dbReference type="ChEBI" id="CHEBI:15377"/>
        <dbReference type="ChEBI" id="CHEBI:15378"/>
        <dbReference type="ChEBI" id="CHEBI:59874"/>
        <dbReference type="ChEBI" id="CHEBI:78442"/>
        <dbReference type="ChEBI" id="CHEBI:138191"/>
        <dbReference type="EC" id="3.1.1.29"/>
    </reaction>
</comment>
<evidence type="ECO:0000256" key="1">
    <source>
        <dbReference type="ARBA" id="ARBA00013260"/>
    </source>
</evidence>
<comment type="subcellular location">
    <subcellularLocation>
        <location evidence="8">Cytoplasm</location>
    </subcellularLocation>
</comment>
<dbReference type="HAMAP" id="MF_00083">
    <property type="entry name" value="Pept_tRNA_hydro_bact"/>
    <property type="match status" value="1"/>
</dbReference>
<keyword evidence="2 8" id="KW-0820">tRNA-binding</keyword>
<dbReference type="InterPro" id="IPR036416">
    <property type="entry name" value="Pept_tRNA_hydro_sf"/>
</dbReference>
<feature type="site" description="Stabilizes the basic form of H active site to accept a proton" evidence="8">
    <location>
        <position position="92"/>
    </location>
</feature>
<dbReference type="PROSITE" id="PS01196">
    <property type="entry name" value="PEPT_TRNA_HYDROL_2"/>
    <property type="match status" value="1"/>
</dbReference>
<feature type="site" description="Discriminates between blocked and unblocked aminoacyl-tRNA" evidence="8">
    <location>
        <position position="9"/>
    </location>
</feature>
<keyword evidence="8" id="KW-0963">Cytoplasm</keyword>
<evidence type="ECO:0000256" key="4">
    <source>
        <dbReference type="ARBA" id="ARBA00022884"/>
    </source>
</evidence>
<name>A0A9D1P4L9_9FIRM</name>
<evidence type="ECO:0000256" key="3">
    <source>
        <dbReference type="ARBA" id="ARBA00022801"/>
    </source>
</evidence>
<dbReference type="EC" id="3.1.1.29" evidence="1 8"/>
<evidence type="ECO:0000313" key="12">
    <source>
        <dbReference type="Proteomes" id="UP000824169"/>
    </source>
</evidence>
<protein>
    <recommendedName>
        <fullName evidence="7 8">Peptidyl-tRNA hydrolase</fullName>
        <shortName evidence="8">Pth</shortName>
        <ecNumber evidence="1 8">3.1.1.29</ecNumber>
    </recommendedName>
</protein>
<dbReference type="PANTHER" id="PTHR17224:SF1">
    <property type="entry name" value="PEPTIDYL-TRNA HYDROLASE"/>
    <property type="match status" value="1"/>
</dbReference>
<dbReference type="Pfam" id="PF01195">
    <property type="entry name" value="Pept_tRNA_hydro"/>
    <property type="match status" value="1"/>
</dbReference>
<evidence type="ECO:0000256" key="5">
    <source>
        <dbReference type="ARBA" id="ARBA00038063"/>
    </source>
</evidence>
<feature type="binding site" evidence="8">
    <location>
        <position position="113"/>
    </location>
    <ligand>
        <name>tRNA</name>
        <dbReference type="ChEBI" id="CHEBI:17843"/>
    </ligand>
</feature>
<evidence type="ECO:0000256" key="7">
    <source>
        <dbReference type="ARBA" id="ARBA00050038"/>
    </source>
</evidence>
<dbReference type="GO" id="GO:0000049">
    <property type="term" value="F:tRNA binding"/>
    <property type="evidence" value="ECO:0007669"/>
    <property type="project" value="UniProtKB-UniRule"/>
</dbReference>
<dbReference type="FunFam" id="3.40.50.1470:FF:000001">
    <property type="entry name" value="Peptidyl-tRNA hydrolase"/>
    <property type="match status" value="1"/>
</dbReference>
<evidence type="ECO:0000256" key="8">
    <source>
        <dbReference type="HAMAP-Rule" id="MF_00083"/>
    </source>
</evidence>
<feature type="binding site" evidence="8">
    <location>
        <position position="64"/>
    </location>
    <ligand>
        <name>tRNA</name>
        <dbReference type="ChEBI" id="CHEBI:17843"/>
    </ligand>
</feature>
<sequence>MYLIAGLGNPGRKYERTKHNVGFDVINYVTDRHGIPFSGIQFQAECGKGIIAGQKVLLAEPLTYMNLSGEAVAALVNYYKLDPEEDLVVIYDDISLDPGQIRIRKKGSAGGHNGIKNIIARLGTDKFKRIRVGIGEKPDRWDLADYVLAPFTPENREKVEEAVKDAADALEMILSGDTDGAMNRYNHKAAREARE</sequence>
<evidence type="ECO:0000256" key="6">
    <source>
        <dbReference type="ARBA" id="ARBA00048707"/>
    </source>
</evidence>
<reference evidence="11" key="2">
    <citation type="journal article" date="2021" name="PeerJ">
        <title>Extensive microbial diversity within the chicken gut microbiome revealed by metagenomics and culture.</title>
        <authorList>
            <person name="Gilroy R."/>
            <person name="Ravi A."/>
            <person name="Getino M."/>
            <person name="Pursley I."/>
            <person name="Horton D.L."/>
            <person name="Alikhan N.F."/>
            <person name="Baker D."/>
            <person name="Gharbi K."/>
            <person name="Hall N."/>
            <person name="Watson M."/>
            <person name="Adriaenssens E.M."/>
            <person name="Foster-Nyarko E."/>
            <person name="Jarju S."/>
            <person name="Secka A."/>
            <person name="Antonio M."/>
            <person name="Oren A."/>
            <person name="Chaudhuri R.R."/>
            <person name="La Ragione R."/>
            <person name="Hildebrand F."/>
            <person name="Pallen M.J."/>
        </authorList>
    </citation>
    <scope>NUCLEOTIDE SEQUENCE</scope>
    <source>
        <strain evidence="11">CHK188-20938</strain>
    </source>
</reference>
<comment type="similarity">
    <text evidence="5 8 10">Belongs to the PTH family.</text>
</comment>
<feature type="active site" description="Proton acceptor" evidence="8">
    <location>
        <position position="19"/>
    </location>
</feature>
<feature type="binding site" evidence="8">
    <location>
        <position position="14"/>
    </location>
    <ligand>
        <name>tRNA</name>
        <dbReference type="ChEBI" id="CHEBI:17843"/>
    </ligand>
</feature>
<dbReference type="GO" id="GO:0005737">
    <property type="term" value="C:cytoplasm"/>
    <property type="evidence" value="ECO:0007669"/>
    <property type="project" value="UniProtKB-SubCell"/>
</dbReference>
<evidence type="ECO:0000313" key="11">
    <source>
        <dbReference type="EMBL" id="HIV25866.1"/>
    </source>
</evidence>
<dbReference type="NCBIfam" id="TIGR00447">
    <property type="entry name" value="pth"/>
    <property type="match status" value="1"/>
</dbReference>
<dbReference type="Gene3D" id="3.40.50.1470">
    <property type="entry name" value="Peptidyl-tRNA hydrolase"/>
    <property type="match status" value="1"/>
</dbReference>
<dbReference type="GO" id="GO:0004045">
    <property type="term" value="F:peptidyl-tRNA hydrolase activity"/>
    <property type="evidence" value="ECO:0007669"/>
    <property type="project" value="UniProtKB-UniRule"/>
</dbReference>
<dbReference type="InterPro" id="IPR018171">
    <property type="entry name" value="Pept_tRNA_hydro_CS"/>
</dbReference>
<evidence type="ECO:0000256" key="2">
    <source>
        <dbReference type="ARBA" id="ARBA00022555"/>
    </source>
</evidence>
<dbReference type="EMBL" id="DVOO01000027">
    <property type="protein sequence ID" value="HIV25866.1"/>
    <property type="molecule type" value="Genomic_DNA"/>
</dbReference>
<dbReference type="CDD" id="cd00462">
    <property type="entry name" value="PTH"/>
    <property type="match status" value="1"/>
</dbReference>
<dbReference type="Proteomes" id="UP000824169">
    <property type="component" value="Unassembled WGS sequence"/>
</dbReference>
<comment type="function">
    <text evidence="8">Catalyzes the release of premature peptidyl moieties from peptidyl-tRNA molecules trapped in stalled 50S ribosomal subunits, and thus maintains levels of free tRNAs and 50S ribosomes.</text>
</comment>
<dbReference type="GO" id="GO:0072344">
    <property type="term" value="P:rescue of stalled ribosome"/>
    <property type="evidence" value="ECO:0007669"/>
    <property type="project" value="UniProtKB-UniRule"/>
</dbReference>
<feature type="binding site" evidence="8">
    <location>
        <position position="66"/>
    </location>
    <ligand>
        <name>tRNA</name>
        <dbReference type="ChEBI" id="CHEBI:17843"/>
    </ligand>
</feature>
<reference evidence="11" key="1">
    <citation type="submission" date="2020-10" db="EMBL/GenBank/DDBJ databases">
        <authorList>
            <person name="Gilroy R."/>
        </authorList>
    </citation>
    <scope>NUCLEOTIDE SEQUENCE</scope>
    <source>
        <strain evidence="11">CHK188-20938</strain>
    </source>
</reference>
<gene>
    <name evidence="8" type="primary">pth</name>
    <name evidence="11" type="ORF">IAB71_08865</name>
</gene>
<dbReference type="InterPro" id="IPR001328">
    <property type="entry name" value="Pept_tRNA_hydro"/>
</dbReference>
<dbReference type="SUPFAM" id="SSF53178">
    <property type="entry name" value="Peptidyl-tRNA hydrolase-like"/>
    <property type="match status" value="1"/>
</dbReference>
<comment type="caution">
    <text evidence="11">The sequence shown here is derived from an EMBL/GenBank/DDBJ whole genome shotgun (WGS) entry which is preliminary data.</text>
</comment>
<dbReference type="AlphaFoldDB" id="A0A9D1P4L9"/>
<comment type="function">
    <text evidence="8">Hydrolyzes ribosome-free peptidyl-tRNAs (with 1 or more amino acids incorporated), which drop off the ribosome during protein synthesis, or as a result of ribosome stalling.</text>
</comment>
<dbReference type="PROSITE" id="PS01195">
    <property type="entry name" value="PEPT_TRNA_HYDROL_1"/>
    <property type="match status" value="1"/>
</dbReference>
<evidence type="ECO:0000256" key="10">
    <source>
        <dbReference type="RuleBase" id="RU004320"/>
    </source>
</evidence>